<evidence type="ECO:0000256" key="6">
    <source>
        <dbReference type="ARBA" id="ARBA00022490"/>
    </source>
</evidence>
<evidence type="ECO:0000256" key="7">
    <source>
        <dbReference type="ARBA" id="ARBA00023242"/>
    </source>
</evidence>
<dbReference type="OrthoDB" id="20086at2759"/>
<dbReference type="InterPro" id="IPR038881">
    <property type="entry name" value="Yae1-like"/>
</dbReference>
<protein>
    <recommendedName>
        <fullName evidence="5">Protein YAE1</fullName>
    </recommendedName>
    <alternativeName>
        <fullName evidence="4">Protein yae1</fullName>
    </alternativeName>
</protein>
<dbReference type="GO" id="GO:0030674">
    <property type="term" value="F:protein-macromolecule adaptor activity"/>
    <property type="evidence" value="ECO:0007669"/>
    <property type="project" value="EnsemblFungi"/>
</dbReference>
<evidence type="ECO:0000256" key="1">
    <source>
        <dbReference type="ARBA" id="ARBA00004123"/>
    </source>
</evidence>
<dbReference type="InterPro" id="IPR019191">
    <property type="entry name" value="Essential_protein_Yae1_N"/>
</dbReference>
<evidence type="ECO:0000256" key="3">
    <source>
        <dbReference type="ARBA" id="ARBA00007096"/>
    </source>
</evidence>
<accession>A0A1E4TIX4</accession>
<dbReference type="EMBL" id="KV453841">
    <property type="protein sequence ID" value="ODV91705.1"/>
    <property type="molecule type" value="Genomic_DNA"/>
</dbReference>
<keyword evidence="6" id="KW-0963">Cytoplasm</keyword>
<keyword evidence="7" id="KW-0539">Nucleus</keyword>
<sequence length="121" mass="13859">MSDVWGSDEEFHDHKNLHERHYNSGYLEGVTKGKNNGLQRGFDDGYTVGSGLALKVGRIFGILQGLNNTKLIEQAKIELNVNNLFSKEYFDIEKAQQLYENEHPLVEKWESIVEELFTPST</sequence>
<reference evidence="10" key="1">
    <citation type="submission" date="2016-02" db="EMBL/GenBank/DDBJ databases">
        <title>Comparative genomics of biotechnologically important yeasts.</title>
        <authorList>
            <consortium name="DOE Joint Genome Institute"/>
            <person name="Riley R."/>
            <person name="Haridas S."/>
            <person name="Wolfe K.H."/>
            <person name="Lopes M.R."/>
            <person name="Hittinger C.T."/>
            <person name="Goker M."/>
            <person name="Salamov A."/>
            <person name="Wisecaver J."/>
            <person name="Long T.M."/>
            <person name="Aerts A.L."/>
            <person name="Barry K."/>
            <person name="Choi C."/>
            <person name="Clum A."/>
            <person name="Coughlan A.Y."/>
            <person name="Deshpande S."/>
            <person name="Douglass A.P."/>
            <person name="Hanson S.J."/>
            <person name="Klenk H.-P."/>
            <person name="Labutti K."/>
            <person name="Lapidus A."/>
            <person name="Lindquist E."/>
            <person name="Lipzen A."/>
            <person name="Meier-Kolthoff J.P."/>
            <person name="Ohm R.A."/>
            <person name="Otillar R.P."/>
            <person name="Pangilinan J."/>
            <person name="Peng Y."/>
            <person name="Rokas A."/>
            <person name="Rosa C.A."/>
            <person name="Scheuner C."/>
            <person name="Sibirny A.A."/>
            <person name="Slot J.C."/>
            <person name="Stielow J.B."/>
            <person name="Sun H."/>
            <person name="Kurtzman C.P."/>
            <person name="Blackwell M."/>
            <person name="Jeffries T.W."/>
            <person name="Grigoriev I.V."/>
        </authorList>
    </citation>
    <scope>NUCLEOTIDE SEQUENCE [LARGE SCALE GENOMIC DNA]</scope>
    <source>
        <strain evidence="10">NRRL Y-17796</strain>
    </source>
</reference>
<dbReference type="GO" id="GO:0097361">
    <property type="term" value="C:cytosolic [4Fe-4S] assembly targeting complex"/>
    <property type="evidence" value="ECO:0007669"/>
    <property type="project" value="EnsemblFungi"/>
</dbReference>
<name>A0A1E4TIX4_9ASCO</name>
<dbReference type="PANTHER" id="PTHR18829:SF0">
    <property type="entry name" value="PROTEIN YAE1 HOMOLOG"/>
    <property type="match status" value="1"/>
</dbReference>
<evidence type="ECO:0000313" key="9">
    <source>
        <dbReference type="EMBL" id="ODV91705.1"/>
    </source>
</evidence>
<dbReference type="PANTHER" id="PTHR18829">
    <property type="entry name" value="PROTEIN YAE1 HOMOLOG"/>
    <property type="match status" value="1"/>
</dbReference>
<gene>
    <name evidence="9" type="ORF">CANCADRAFT_282</name>
</gene>
<keyword evidence="10" id="KW-1185">Reference proteome</keyword>
<dbReference type="Pfam" id="PF09811">
    <property type="entry name" value="Yae1_N"/>
    <property type="match status" value="1"/>
</dbReference>
<evidence type="ECO:0000256" key="4">
    <source>
        <dbReference type="ARBA" id="ARBA00017286"/>
    </source>
</evidence>
<organism evidence="9 10">
    <name type="scientific">Tortispora caseinolytica NRRL Y-17796</name>
    <dbReference type="NCBI Taxonomy" id="767744"/>
    <lineage>
        <taxon>Eukaryota</taxon>
        <taxon>Fungi</taxon>
        <taxon>Dikarya</taxon>
        <taxon>Ascomycota</taxon>
        <taxon>Saccharomycotina</taxon>
        <taxon>Trigonopsidomycetes</taxon>
        <taxon>Trigonopsidales</taxon>
        <taxon>Trigonopsidaceae</taxon>
        <taxon>Tortispora</taxon>
    </lineage>
</organism>
<dbReference type="GO" id="GO:0005634">
    <property type="term" value="C:nucleus"/>
    <property type="evidence" value="ECO:0007669"/>
    <property type="project" value="UniProtKB-SubCell"/>
</dbReference>
<dbReference type="AlphaFoldDB" id="A0A1E4TIX4"/>
<proteinExistence type="inferred from homology"/>
<evidence type="ECO:0000256" key="2">
    <source>
        <dbReference type="ARBA" id="ARBA00004496"/>
    </source>
</evidence>
<evidence type="ECO:0000313" key="10">
    <source>
        <dbReference type="Proteomes" id="UP000095023"/>
    </source>
</evidence>
<comment type="subcellular location">
    <subcellularLocation>
        <location evidence="2">Cytoplasm</location>
    </subcellularLocation>
    <subcellularLocation>
        <location evidence="1">Nucleus</location>
    </subcellularLocation>
</comment>
<feature type="domain" description="Essential protein Yae1 N-terminal" evidence="8">
    <location>
        <begin position="25"/>
        <end position="63"/>
    </location>
</feature>
<dbReference type="GO" id="GO:0051604">
    <property type="term" value="P:protein maturation"/>
    <property type="evidence" value="ECO:0007669"/>
    <property type="project" value="EnsemblFungi"/>
</dbReference>
<evidence type="ECO:0000259" key="8">
    <source>
        <dbReference type="Pfam" id="PF09811"/>
    </source>
</evidence>
<evidence type="ECO:0000256" key="5">
    <source>
        <dbReference type="ARBA" id="ARBA00018400"/>
    </source>
</evidence>
<dbReference type="GO" id="GO:0062092">
    <property type="term" value="C:Yae1-Lto1 complex"/>
    <property type="evidence" value="ECO:0007669"/>
    <property type="project" value="EnsemblFungi"/>
</dbReference>
<comment type="similarity">
    <text evidence="3">Belongs to the YAE1 family.</text>
</comment>
<dbReference type="Proteomes" id="UP000095023">
    <property type="component" value="Unassembled WGS sequence"/>
</dbReference>